<dbReference type="InterPro" id="IPR040415">
    <property type="entry name" value="SETD9"/>
</dbReference>
<name>A0ABQ8HZM5_9ROSI</name>
<evidence type="ECO:0000313" key="2">
    <source>
        <dbReference type="Proteomes" id="UP000827721"/>
    </source>
</evidence>
<dbReference type="Proteomes" id="UP000827721">
    <property type="component" value="Unassembled WGS sequence"/>
</dbReference>
<comment type="caution">
    <text evidence="1">The sequence shown here is derived from an EMBL/GenBank/DDBJ whole genome shotgun (WGS) entry which is preliminary data.</text>
</comment>
<sequence>MAFIFQKFQEALKTLAKSPTFARDPRQLQFEADLNRLFLYTSFNRLGRNADEADADEIIDMASKASVSEQQKQVQENIHFQMKNFCISMDEILLPDMVNKHGPISPQSNAAPRRSGLSFAVGKSGPPTQCPGAGDLLIRNFALLGKWLWRFLLKVESLWLGVIKSYYGLQENGWFTKMPEIQLDVLGQFYCKSSWLISDSSLVVFDPYKIIRQEKFPPKYNCYFPGLWTERNKRTIEILEKMFRVLIGNKFVSGLLYRTAVPETRPLKCTELSQRMKDIMGYTLDVKPSQIPHNEAGQGLFLDGEAGVGALIAIYPGVIYSPAYYRYIPGYPRVDAQNPYLITRYDGTVINAQPWGYGGETREVWDGSTVPEILPNIRGTGKSSDQFWKLLSKPIENRRQGNHSEVLERRNPLALAHFANHPAKGMVPNVMICPYDFPLTEEDMRAYVPNISFGNKGGVNMRRFGSFWFRWGSSGSGSDVPVLKTLVLVATRILSDEEVLLNYRLSNSKRRPAWYTPVDEEEDRRRWS</sequence>
<accession>A0ABQ8HZM5</accession>
<evidence type="ECO:0000313" key="1">
    <source>
        <dbReference type="EMBL" id="KAH7569818.1"/>
    </source>
</evidence>
<gene>
    <name evidence="1" type="ORF">JRO89_XS05G0003700</name>
</gene>
<proteinExistence type="predicted"/>
<dbReference type="EMBL" id="JAFEMO010000005">
    <property type="protein sequence ID" value="KAH7569818.1"/>
    <property type="molecule type" value="Genomic_DNA"/>
</dbReference>
<organism evidence="1 2">
    <name type="scientific">Xanthoceras sorbifolium</name>
    <dbReference type="NCBI Taxonomy" id="99658"/>
    <lineage>
        <taxon>Eukaryota</taxon>
        <taxon>Viridiplantae</taxon>
        <taxon>Streptophyta</taxon>
        <taxon>Embryophyta</taxon>
        <taxon>Tracheophyta</taxon>
        <taxon>Spermatophyta</taxon>
        <taxon>Magnoliopsida</taxon>
        <taxon>eudicotyledons</taxon>
        <taxon>Gunneridae</taxon>
        <taxon>Pentapetalae</taxon>
        <taxon>rosids</taxon>
        <taxon>malvids</taxon>
        <taxon>Sapindales</taxon>
        <taxon>Sapindaceae</taxon>
        <taxon>Xanthoceroideae</taxon>
        <taxon>Xanthoceras</taxon>
    </lineage>
</organism>
<protein>
    <recommendedName>
        <fullName evidence="3">SET domain-containing protein</fullName>
    </recommendedName>
</protein>
<reference evidence="1 2" key="1">
    <citation type="submission" date="2021-02" db="EMBL/GenBank/DDBJ databases">
        <title>Plant Genome Project.</title>
        <authorList>
            <person name="Zhang R.-G."/>
        </authorList>
    </citation>
    <scope>NUCLEOTIDE SEQUENCE [LARGE SCALE GENOMIC DNA]</scope>
    <source>
        <tissue evidence="1">Leaves</tissue>
    </source>
</reference>
<dbReference type="CDD" id="cd10537">
    <property type="entry name" value="SET_SETD9"/>
    <property type="match status" value="1"/>
</dbReference>
<evidence type="ECO:0008006" key="3">
    <source>
        <dbReference type="Google" id="ProtNLM"/>
    </source>
</evidence>
<dbReference type="PANTHER" id="PTHR33524">
    <property type="entry name" value="C5ORF35"/>
    <property type="match status" value="1"/>
</dbReference>
<keyword evidence="2" id="KW-1185">Reference proteome</keyword>
<dbReference type="PANTHER" id="PTHR33524:SF1">
    <property type="entry name" value="SET DOMAIN-CONTAINING PROTEIN"/>
    <property type="match status" value="1"/>
</dbReference>